<name>A0A9Q1MEG4_9SOLA</name>
<reference evidence="3" key="1">
    <citation type="journal article" date="2023" name="Proc. Natl. Acad. Sci. U.S.A.">
        <title>Genomic and structural basis for evolution of tropane alkaloid biosynthesis.</title>
        <authorList>
            <person name="Wanga Y.-J."/>
            <person name="Taina T."/>
            <person name="Yua J.-Y."/>
            <person name="Lia J."/>
            <person name="Xua B."/>
            <person name="Chenc J."/>
            <person name="D'Auriad J.C."/>
            <person name="Huanga J.-P."/>
            <person name="Huanga S.-X."/>
        </authorList>
    </citation>
    <scope>NUCLEOTIDE SEQUENCE [LARGE SCALE GENOMIC DNA]</scope>
    <source>
        <strain evidence="3">cv. KIB-2019</strain>
    </source>
</reference>
<protein>
    <submittedName>
        <fullName evidence="2">Uncharacterized protein</fullName>
    </submittedName>
</protein>
<dbReference type="EMBL" id="JAJAGQ010000007">
    <property type="protein sequence ID" value="KAJ8557314.1"/>
    <property type="molecule type" value="Genomic_DNA"/>
</dbReference>
<keyword evidence="1" id="KW-0812">Transmembrane</keyword>
<evidence type="ECO:0000313" key="2">
    <source>
        <dbReference type="EMBL" id="KAJ8557314.1"/>
    </source>
</evidence>
<comment type="caution">
    <text evidence="2">The sequence shown here is derived from an EMBL/GenBank/DDBJ whole genome shotgun (WGS) entry which is preliminary data.</text>
</comment>
<sequence>MAGISLRMSLECHAMRVSRPSPFPVSFKFVLIGCHALIGPGPLVCLFSFMCCCCYLKWARPTYYILSSVGHGLPLFSYCLGLEMAFLVYLTVFFLFLSPLLHALDVGHFGQNLANLVGPKAQQILLHRIRL</sequence>
<evidence type="ECO:0000256" key="1">
    <source>
        <dbReference type="SAM" id="Phobius"/>
    </source>
</evidence>
<dbReference type="AlphaFoldDB" id="A0A9Q1MEG4"/>
<keyword evidence="1" id="KW-1133">Transmembrane helix</keyword>
<evidence type="ECO:0000313" key="3">
    <source>
        <dbReference type="Proteomes" id="UP001152561"/>
    </source>
</evidence>
<accession>A0A9Q1MEG4</accession>
<keyword evidence="1" id="KW-0472">Membrane</keyword>
<dbReference type="Proteomes" id="UP001152561">
    <property type="component" value="Unassembled WGS sequence"/>
</dbReference>
<organism evidence="2 3">
    <name type="scientific">Anisodus acutangulus</name>
    <dbReference type="NCBI Taxonomy" id="402998"/>
    <lineage>
        <taxon>Eukaryota</taxon>
        <taxon>Viridiplantae</taxon>
        <taxon>Streptophyta</taxon>
        <taxon>Embryophyta</taxon>
        <taxon>Tracheophyta</taxon>
        <taxon>Spermatophyta</taxon>
        <taxon>Magnoliopsida</taxon>
        <taxon>eudicotyledons</taxon>
        <taxon>Gunneridae</taxon>
        <taxon>Pentapetalae</taxon>
        <taxon>asterids</taxon>
        <taxon>lamiids</taxon>
        <taxon>Solanales</taxon>
        <taxon>Solanaceae</taxon>
        <taxon>Solanoideae</taxon>
        <taxon>Hyoscyameae</taxon>
        <taxon>Anisodus</taxon>
    </lineage>
</organism>
<keyword evidence="3" id="KW-1185">Reference proteome</keyword>
<feature type="transmembrane region" description="Helical" evidence="1">
    <location>
        <begin position="75"/>
        <end position="97"/>
    </location>
</feature>
<feature type="transmembrane region" description="Helical" evidence="1">
    <location>
        <begin position="29"/>
        <end position="55"/>
    </location>
</feature>
<gene>
    <name evidence="2" type="ORF">K7X08_002939</name>
</gene>
<proteinExistence type="predicted"/>